<dbReference type="Proteomes" id="UP001609176">
    <property type="component" value="Unassembled WGS sequence"/>
</dbReference>
<evidence type="ECO:0000313" key="4">
    <source>
        <dbReference type="Proteomes" id="UP001609219"/>
    </source>
</evidence>
<dbReference type="NCBIfam" id="NF006133">
    <property type="entry name" value="PRK08278.1"/>
    <property type="match status" value="1"/>
</dbReference>
<dbReference type="PRINTS" id="PR00081">
    <property type="entry name" value="GDHRDH"/>
</dbReference>
<organism evidence="2 3">
    <name type="scientific">Antrihabitans spumae</name>
    <dbReference type="NCBI Taxonomy" id="3373370"/>
    <lineage>
        <taxon>Bacteria</taxon>
        <taxon>Bacillati</taxon>
        <taxon>Actinomycetota</taxon>
        <taxon>Actinomycetes</taxon>
        <taxon>Mycobacteriales</taxon>
        <taxon>Nocardiaceae</taxon>
        <taxon>Antrihabitans</taxon>
    </lineage>
</organism>
<dbReference type="InterPro" id="IPR051935">
    <property type="entry name" value="HSDL2"/>
</dbReference>
<dbReference type="Proteomes" id="UP001609219">
    <property type="component" value="Unassembled WGS sequence"/>
</dbReference>
<dbReference type="PANTHER" id="PTHR42808:SF3">
    <property type="entry name" value="HYDROXYSTEROID DEHYDROGENASE-LIKE PROTEIN 2"/>
    <property type="match status" value="1"/>
</dbReference>
<dbReference type="SUPFAM" id="SSF51735">
    <property type="entry name" value="NAD(P)-binding Rossmann-fold domains"/>
    <property type="match status" value="1"/>
</dbReference>
<evidence type="ECO:0000313" key="3">
    <source>
        <dbReference type="Proteomes" id="UP001609176"/>
    </source>
</evidence>
<name>A0ABW7KP71_9NOCA</name>
<dbReference type="EMBL" id="JBIMSP010000017">
    <property type="protein sequence ID" value="MFH5242702.1"/>
    <property type="molecule type" value="Genomic_DNA"/>
</dbReference>
<dbReference type="RefSeq" id="WP_395124570.1">
    <property type="nucleotide sequence ID" value="NZ_JBIMSN010000034.1"/>
</dbReference>
<reference evidence="3 4" key="1">
    <citation type="submission" date="2024-10" db="EMBL/GenBank/DDBJ databases">
        <authorList>
            <person name="Riesco R."/>
        </authorList>
    </citation>
    <scope>NUCLEOTIDE SEQUENCE [LARGE SCALE GENOMIC DNA]</scope>
    <source>
        <strain evidence="2 3">NCIMB 15448</strain>
        <strain evidence="1 4">NCIMB 15450</strain>
    </source>
</reference>
<evidence type="ECO:0000313" key="1">
    <source>
        <dbReference type="EMBL" id="MFH5228667.1"/>
    </source>
</evidence>
<gene>
    <name evidence="2" type="ORF">ACHIPV_12520</name>
    <name evidence="1" type="ORF">ACHIRB_08790</name>
</gene>
<dbReference type="Pfam" id="PF00106">
    <property type="entry name" value="adh_short"/>
    <property type="match status" value="1"/>
</dbReference>
<dbReference type="EMBL" id="JBIMSN010000034">
    <property type="protein sequence ID" value="MFH5228667.1"/>
    <property type="molecule type" value="Genomic_DNA"/>
</dbReference>
<dbReference type="InterPro" id="IPR036291">
    <property type="entry name" value="NAD(P)-bd_dom_sf"/>
</dbReference>
<keyword evidence="4" id="KW-1185">Reference proteome</keyword>
<evidence type="ECO:0000313" key="2">
    <source>
        <dbReference type="EMBL" id="MFH5242702.1"/>
    </source>
</evidence>
<dbReference type="PANTHER" id="PTHR42808">
    <property type="entry name" value="HYDROXYSTEROID DEHYDROGENASE-LIKE PROTEIN 2"/>
    <property type="match status" value="1"/>
</dbReference>
<dbReference type="InterPro" id="IPR002347">
    <property type="entry name" value="SDR_fam"/>
</dbReference>
<sequence>MTDVLAGKTAFISGGSRGIGLEIARTLARAGANIAMIAKTDTPNPKLPGTIHDAADELRALGADVLPIVGDIRDDDRVAEAVAQTVQKFGGLDLCINNASALNLADIGSLPMKRFDLIQSVNVRGTFVVTQACLPHLRKSEHARVLTLSPPLNLDPTWFAPSAYTVSKYGMSIVTLGVAQTERANGVAANCLWPLTAIATAAVQNLLGGDEGVAHSRTPQIVADAAAIMLGRDVDYTGNTAIVEDVLAEEGITDLSAYSHKPGQTSFAPDFFIDPKRLSDDDSSAEALKMLYDL</sequence>
<proteinExistence type="predicted"/>
<accession>A0ABW7KP71</accession>
<comment type="caution">
    <text evidence="2">The sequence shown here is derived from an EMBL/GenBank/DDBJ whole genome shotgun (WGS) entry which is preliminary data.</text>
</comment>
<protein>
    <submittedName>
        <fullName evidence="2">SDR family oxidoreductase</fullName>
    </submittedName>
</protein>
<dbReference type="Gene3D" id="3.40.50.720">
    <property type="entry name" value="NAD(P)-binding Rossmann-like Domain"/>
    <property type="match status" value="1"/>
</dbReference>